<evidence type="ECO:0000313" key="9">
    <source>
        <dbReference type="EMBL" id="PHM67010.1"/>
    </source>
</evidence>
<evidence type="ECO:0000256" key="2">
    <source>
        <dbReference type="ARBA" id="ARBA00012513"/>
    </source>
</evidence>
<evidence type="ECO:0000259" key="8">
    <source>
        <dbReference type="PROSITE" id="PS50011"/>
    </source>
</evidence>
<keyword evidence="5 9" id="KW-0418">Kinase</keyword>
<dbReference type="InterPro" id="IPR050660">
    <property type="entry name" value="NEK_Ser/Thr_kinase"/>
</dbReference>
<dbReference type="PROSITE" id="PS00107">
    <property type="entry name" value="PROTEIN_KINASE_ATP"/>
    <property type="match status" value="1"/>
</dbReference>
<dbReference type="AlphaFoldDB" id="A0A2D0KU73"/>
<name>A0A2D0KU73_9GAMM</name>
<reference evidence="9 10" key="1">
    <citation type="journal article" date="2017" name="Nat. Microbiol.">
        <title>Natural product diversity associated with the nematode symbionts Photorhabdus and Xenorhabdus.</title>
        <authorList>
            <person name="Tobias N.J."/>
            <person name="Wolff H."/>
            <person name="Djahanschiri B."/>
            <person name="Grundmann F."/>
            <person name="Kronenwerth M."/>
            <person name="Shi Y.M."/>
            <person name="Simonyi S."/>
            <person name="Grun P."/>
            <person name="Shapiro-Ilan D."/>
            <person name="Pidot S.J."/>
            <person name="Stinear T.P."/>
            <person name="Ebersberger I."/>
            <person name="Bode H.B."/>
        </authorList>
    </citation>
    <scope>NUCLEOTIDE SEQUENCE [LARGE SCALE GENOMIC DNA]</scope>
    <source>
        <strain evidence="9 10">DSM 17904</strain>
    </source>
</reference>
<dbReference type="PROSITE" id="PS00109">
    <property type="entry name" value="PROTEIN_KINASE_TYR"/>
    <property type="match status" value="1"/>
</dbReference>
<protein>
    <recommendedName>
        <fullName evidence="2">non-specific serine/threonine protein kinase</fullName>
        <ecNumber evidence="2">2.7.11.1</ecNumber>
    </recommendedName>
</protein>
<keyword evidence="4 7" id="KW-0547">Nucleotide-binding</keyword>
<dbReference type="RefSeq" id="WP_169926582.1">
    <property type="nucleotide sequence ID" value="NZ_CAWNRH010000126.1"/>
</dbReference>
<dbReference type="InterPro" id="IPR011009">
    <property type="entry name" value="Kinase-like_dom_sf"/>
</dbReference>
<organism evidence="9 10">
    <name type="scientific">Xenorhabdus stockiae</name>
    <dbReference type="NCBI Taxonomy" id="351614"/>
    <lineage>
        <taxon>Bacteria</taxon>
        <taxon>Pseudomonadati</taxon>
        <taxon>Pseudomonadota</taxon>
        <taxon>Gammaproteobacteria</taxon>
        <taxon>Enterobacterales</taxon>
        <taxon>Morganellaceae</taxon>
        <taxon>Xenorhabdus</taxon>
    </lineage>
</organism>
<dbReference type="SUPFAM" id="SSF56112">
    <property type="entry name" value="Protein kinase-like (PK-like)"/>
    <property type="match status" value="1"/>
</dbReference>
<dbReference type="EMBL" id="NJAJ01000005">
    <property type="protein sequence ID" value="PHM67010.1"/>
    <property type="molecule type" value="Genomic_DNA"/>
</dbReference>
<sequence>MQNSYNNSLKTKHPLLQALPIGYCFNEFEIEKVVGKGGFGIVYRAWDHSKQCAVAIKEYLPSMIVVRRNDLKLKLRHPNLQERFRVGLHSFMREAHIMTCFNHPCLPRFIRFWQQNSTAYIATPFYHGITLKVLQAKYAKIVTQNWLCHILSPLLDAINTLHQAGYLHCDISLDNILLQNDRLPVLLDLGSARKIAERLSDEEEITVRPGFTPCEQYTANEEGQQGPWSDIYALGAVLHTLIVGRPPPVSIVRNIEDRYQPLTERRLTGYSLSFLHTIDCMLAIKIAERPSSISKLIPMIKSPIIQTCFPPNFSSSLQNILTTCPPSEDSEQE</sequence>
<dbReference type="PANTHER" id="PTHR43671">
    <property type="entry name" value="SERINE/THREONINE-PROTEIN KINASE NEK"/>
    <property type="match status" value="1"/>
</dbReference>
<dbReference type="InterPro" id="IPR008266">
    <property type="entry name" value="Tyr_kinase_AS"/>
</dbReference>
<dbReference type="InterPro" id="IPR017441">
    <property type="entry name" value="Protein_kinase_ATP_BS"/>
</dbReference>
<evidence type="ECO:0000256" key="3">
    <source>
        <dbReference type="ARBA" id="ARBA00022679"/>
    </source>
</evidence>
<comment type="caution">
    <text evidence="9">The sequence shown here is derived from an EMBL/GenBank/DDBJ whole genome shotgun (WGS) entry which is preliminary data.</text>
</comment>
<dbReference type="Pfam" id="PF00069">
    <property type="entry name" value="Pkinase"/>
    <property type="match status" value="1"/>
</dbReference>
<feature type="binding site" evidence="7">
    <location>
        <position position="57"/>
    </location>
    <ligand>
        <name>ATP</name>
        <dbReference type="ChEBI" id="CHEBI:30616"/>
    </ligand>
</feature>
<keyword evidence="10" id="KW-1185">Reference proteome</keyword>
<keyword evidence="6 7" id="KW-0067">ATP-binding</keyword>
<evidence type="ECO:0000256" key="7">
    <source>
        <dbReference type="PROSITE-ProRule" id="PRU10141"/>
    </source>
</evidence>
<dbReference type="GO" id="GO:0005524">
    <property type="term" value="F:ATP binding"/>
    <property type="evidence" value="ECO:0007669"/>
    <property type="project" value="UniProtKB-UniRule"/>
</dbReference>
<evidence type="ECO:0000256" key="4">
    <source>
        <dbReference type="ARBA" id="ARBA00022741"/>
    </source>
</evidence>
<dbReference type="Gene3D" id="1.10.510.10">
    <property type="entry name" value="Transferase(Phosphotransferase) domain 1"/>
    <property type="match status" value="1"/>
</dbReference>
<evidence type="ECO:0000313" key="10">
    <source>
        <dbReference type="Proteomes" id="UP000222366"/>
    </source>
</evidence>
<feature type="domain" description="Protein kinase" evidence="8">
    <location>
        <begin position="28"/>
        <end position="305"/>
    </location>
</feature>
<dbReference type="CDD" id="cd14014">
    <property type="entry name" value="STKc_PknB_like"/>
    <property type="match status" value="1"/>
</dbReference>
<dbReference type="InterPro" id="IPR000719">
    <property type="entry name" value="Prot_kinase_dom"/>
</dbReference>
<comment type="similarity">
    <text evidence="1">Belongs to the protein kinase superfamily. NEK Ser/Thr protein kinase family. NIMA subfamily.</text>
</comment>
<dbReference type="PROSITE" id="PS50011">
    <property type="entry name" value="PROTEIN_KINASE_DOM"/>
    <property type="match status" value="1"/>
</dbReference>
<gene>
    <name evidence="9" type="ORF">Xsto_00665</name>
</gene>
<dbReference type="GO" id="GO:0004674">
    <property type="term" value="F:protein serine/threonine kinase activity"/>
    <property type="evidence" value="ECO:0007669"/>
    <property type="project" value="UniProtKB-EC"/>
</dbReference>
<keyword evidence="3" id="KW-0808">Transferase</keyword>
<proteinExistence type="inferred from homology"/>
<dbReference type="EC" id="2.7.11.1" evidence="2"/>
<dbReference type="PANTHER" id="PTHR43671:SF13">
    <property type="entry name" value="SERINE_THREONINE-PROTEIN KINASE NEK2"/>
    <property type="match status" value="1"/>
</dbReference>
<dbReference type="Proteomes" id="UP000222366">
    <property type="component" value="Unassembled WGS sequence"/>
</dbReference>
<evidence type="ECO:0000256" key="5">
    <source>
        <dbReference type="ARBA" id="ARBA00022777"/>
    </source>
</evidence>
<accession>A0A2D0KU73</accession>
<evidence type="ECO:0000256" key="1">
    <source>
        <dbReference type="ARBA" id="ARBA00010886"/>
    </source>
</evidence>
<evidence type="ECO:0000256" key="6">
    <source>
        <dbReference type="ARBA" id="ARBA00022840"/>
    </source>
</evidence>